<protein>
    <recommendedName>
        <fullName evidence="4">HdeD family acid-resistance protein</fullName>
    </recommendedName>
</protein>
<dbReference type="GO" id="GO:0005886">
    <property type="term" value="C:plasma membrane"/>
    <property type="evidence" value="ECO:0007669"/>
    <property type="project" value="TreeGrafter"/>
</dbReference>
<dbReference type="EMBL" id="CBTK010000161">
    <property type="protein sequence ID" value="CDH45469.1"/>
    <property type="molecule type" value="Genomic_DNA"/>
</dbReference>
<evidence type="ECO:0000313" key="2">
    <source>
        <dbReference type="EMBL" id="CDH45469.1"/>
    </source>
</evidence>
<feature type="transmembrane region" description="Helical" evidence="1">
    <location>
        <begin position="173"/>
        <end position="193"/>
    </location>
</feature>
<feature type="transmembrane region" description="Helical" evidence="1">
    <location>
        <begin position="36"/>
        <end position="58"/>
    </location>
</feature>
<reference evidence="2 3" key="1">
    <citation type="journal article" date="2014" name="ISME J.">
        <title>Candidatus Competibacter-lineage genomes retrieved from metagenomes reveal functional metabolic diversity.</title>
        <authorList>
            <person name="McIlroy S.J."/>
            <person name="Albertsen M."/>
            <person name="Andresen E.K."/>
            <person name="Saunders A.M."/>
            <person name="Kristiansen R."/>
            <person name="Stokholm-Bjerregaard M."/>
            <person name="Nielsen K.L."/>
            <person name="Nielsen P.H."/>
        </authorList>
    </citation>
    <scope>NUCLEOTIDE SEQUENCE [LARGE SCALE GENOMIC DNA]</scope>
    <source>
        <strain evidence="2 3">Run_B_J11</strain>
    </source>
</reference>
<sequence>MSKDDKMTALTTALTSSPSPESGAVIQDALKSHTTALLVFSILFLVVGSAAILLPVLATFVAESLLGGLMILSGFLYGALAFQLRGFWNIVWTVLIALLSIVAGLVLWFYPLQGVLTLTLFLAAYFIIIGVFKGIHALQHRATHGWVWSLVSAIASIALGGMVGWGFPGTALWTLGLLFGIDLIFYGWALIALRSAVKDSGLAPAPAVST</sequence>
<dbReference type="Proteomes" id="UP000019184">
    <property type="component" value="Unassembled WGS sequence"/>
</dbReference>
<feature type="transmembrane region" description="Helical" evidence="1">
    <location>
        <begin position="89"/>
        <end position="110"/>
    </location>
</feature>
<organism evidence="2 3">
    <name type="scientific">Candidatus Contendobacter odensis Run_B_J11</name>
    <dbReference type="NCBI Taxonomy" id="1400861"/>
    <lineage>
        <taxon>Bacteria</taxon>
        <taxon>Pseudomonadati</taxon>
        <taxon>Pseudomonadota</taxon>
        <taxon>Gammaproteobacteria</taxon>
        <taxon>Candidatus Competibacteraceae</taxon>
        <taxon>Candidatus Contendibacter</taxon>
    </lineage>
</organism>
<dbReference type="PANTHER" id="PTHR34989:SF1">
    <property type="entry name" value="PROTEIN HDED"/>
    <property type="match status" value="1"/>
</dbReference>
<gene>
    <name evidence="2" type="ORF">BN874_2430013</name>
</gene>
<keyword evidence="1" id="KW-0812">Transmembrane</keyword>
<evidence type="ECO:0000256" key="1">
    <source>
        <dbReference type="SAM" id="Phobius"/>
    </source>
</evidence>
<name>A0A7U7J2W2_9GAMM</name>
<feature type="transmembrane region" description="Helical" evidence="1">
    <location>
        <begin position="64"/>
        <end position="82"/>
    </location>
</feature>
<keyword evidence="3" id="KW-1185">Reference proteome</keyword>
<evidence type="ECO:0008006" key="4">
    <source>
        <dbReference type="Google" id="ProtNLM"/>
    </source>
</evidence>
<accession>A0A7U7J2W2</accession>
<comment type="caution">
    <text evidence="2">The sequence shown here is derived from an EMBL/GenBank/DDBJ whole genome shotgun (WGS) entry which is preliminary data.</text>
</comment>
<feature type="transmembrane region" description="Helical" evidence="1">
    <location>
        <begin position="147"/>
        <end position="167"/>
    </location>
</feature>
<proteinExistence type="predicted"/>
<dbReference type="OrthoDB" id="9815400at2"/>
<dbReference type="Pfam" id="PF03729">
    <property type="entry name" value="DUF308"/>
    <property type="match status" value="1"/>
</dbReference>
<dbReference type="InterPro" id="IPR005325">
    <property type="entry name" value="DUF308_memb"/>
</dbReference>
<keyword evidence="1" id="KW-1133">Transmembrane helix</keyword>
<dbReference type="AlphaFoldDB" id="A0A7U7J2W2"/>
<dbReference type="InterPro" id="IPR052712">
    <property type="entry name" value="Acid_resist_chaperone_HdeD"/>
</dbReference>
<evidence type="ECO:0000313" key="3">
    <source>
        <dbReference type="Proteomes" id="UP000019184"/>
    </source>
</evidence>
<keyword evidence="1" id="KW-0472">Membrane</keyword>
<dbReference type="PANTHER" id="PTHR34989">
    <property type="entry name" value="PROTEIN HDED"/>
    <property type="match status" value="1"/>
</dbReference>
<feature type="transmembrane region" description="Helical" evidence="1">
    <location>
        <begin position="116"/>
        <end position="135"/>
    </location>
</feature>